<dbReference type="InterPro" id="IPR043917">
    <property type="entry name" value="DUF5753"/>
</dbReference>
<organism evidence="2 3">
    <name type="scientific">Natronoglycomyces albus</name>
    <dbReference type="NCBI Taxonomy" id="2811108"/>
    <lineage>
        <taxon>Bacteria</taxon>
        <taxon>Bacillati</taxon>
        <taxon>Actinomycetota</taxon>
        <taxon>Actinomycetes</taxon>
        <taxon>Glycomycetales</taxon>
        <taxon>Glycomycetaceae</taxon>
        <taxon>Natronoglycomyces</taxon>
    </lineage>
</organism>
<accession>A0A895XTD8</accession>
<dbReference type="PROSITE" id="PS50943">
    <property type="entry name" value="HTH_CROC1"/>
    <property type="match status" value="1"/>
</dbReference>
<dbReference type="AlphaFoldDB" id="A0A895XTD8"/>
<dbReference type="SUPFAM" id="SSF47413">
    <property type="entry name" value="lambda repressor-like DNA-binding domains"/>
    <property type="match status" value="1"/>
</dbReference>
<proteinExistence type="predicted"/>
<dbReference type="Proteomes" id="UP000662939">
    <property type="component" value="Chromosome"/>
</dbReference>
<keyword evidence="3" id="KW-1185">Reference proteome</keyword>
<dbReference type="GO" id="GO:0003677">
    <property type="term" value="F:DNA binding"/>
    <property type="evidence" value="ECO:0007669"/>
    <property type="project" value="InterPro"/>
</dbReference>
<evidence type="ECO:0000259" key="1">
    <source>
        <dbReference type="PROSITE" id="PS50943"/>
    </source>
</evidence>
<dbReference type="Pfam" id="PF19054">
    <property type="entry name" value="DUF5753"/>
    <property type="match status" value="1"/>
</dbReference>
<dbReference type="InterPro" id="IPR001387">
    <property type="entry name" value="Cro/C1-type_HTH"/>
</dbReference>
<reference evidence="2" key="1">
    <citation type="submission" date="2021-02" db="EMBL/GenBank/DDBJ databases">
        <title>Natronoglycomyces albus gen. nov., sp. nov, a haloalkaliphilic actinobacterium from a soda solonchak soil.</title>
        <authorList>
            <person name="Sorokin D.Y."/>
            <person name="Khijniak T.V."/>
            <person name="Zakharycheva A.P."/>
            <person name="Boueva O.V."/>
            <person name="Ariskina E.V."/>
            <person name="Hahnke R.L."/>
            <person name="Bunk B."/>
            <person name="Sproer C."/>
            <person name="Schumann P."/>
            <person name="Evtushenko L.I."/>
            <person name="Kublanov I.V."/>
        </authorList>
    </citation>
    <scope>NUCLEOTIDE SEQUENCE</scope>
    <source>
        <strain evidence="2">DSM 106290</strain>
    </source>
</reference>
<dbReference type="Gene3D" id="1.10.260.40">
    <property type="entry name" value="lambda repressor-like DNA-binding domains"/>
    <property type="match status" value="1"/>
</dbReference>
<dbReference type="KEGG" id="nav:JQS30_07655"/>
<dbReference type="RefSeq" id="WP_213172762.1">
    <property type="nucleotide sequence ID" value="NZ_CP070496.1"/>
</dbReference>
<dbReference type="SMART" id="SM00530">
    <property type="entry name" value="HTH_XRE"/>
    <property type="match status" value="1"/>
</dbReference>
<evidence type="ECO:0000313" key="2">
    <source>
        <dbReference type="EMBL" id="QSB06753.1"/>
    </source>
</evidence>
<dbReference type="CDD" id="cd00093">
    <property type="entry name" value="HTH_XRE"/>
    <property type="match status" value="1"/>
</dbReference>
<name>A0A895XTD8_9ACTN</name>
<dbReference type="EMBL" id="CP070496">
    <property type="protein sequence ID" value="QSB06753.1"/>
    <property type="molecule type" value="Genomic_DNA"/>
</dbReference>
<protein>
    <submittedName>
        <fullName evidence="2">Helix-turn-helix domain-containing protein</fullName>
    </submittedName>
</protein>
<evidence type="ECO:0000313" key="3">
    <source>
        <dbReference type="Proteomes" id="UP000662939"/>
    </source>
</evidence>
<feature type="domain" description="HTH cro/C1-type" evidence="1">
    <location>
        <begin position="16"/>
        <end position="71"/>
    </location>
</feature>
<dbReference type="Pfam" id="PF13560">
    <property type="entry name" value="HTH_31"/>
    <property type="match status" value="1"/>
</dbReference>
<dbReference type="InterPro" id="IPR010982">
    <property type="entry name" value="Lambda_DNA-bd_dom_sf"/>
</dbReference>
<gene>
    <name evidence="2" type="ORF">JQS30_07655</name>
</gene>
<sequence length="273" mass="30476">MSNSPQIARSILGQQLRKFRKRAGIGVAEACRETGISESKLRKLENGTNDAVKLPDIYACGTVYGCSSYEVSHLKDLALGADQAGWYHPYDVPTEFAHFIELEGAARTIHINEMEVVTGLFQIPEYIEALRASATDQEQAVDSSFRTLRQRRVLDSVDPPEVTYVTSESTLRRQVGGREVAQAQLRHLVVMAERPNISIHVVPFAAGDYPAMISPFIVFQFDSEFPSVVYMEYGYGSRYEEGECVNYQLDVLKRTMPSAKPIGEFVNEANLLA</sequence>